<keyword evidence="2" id="KW-1003">Cell membrane</keyword>
<accession>A0A9P0HZC7</accession>
<feature type="transmembrane region" description="Helical" evidence="8">
    <location>
        <begin position="493"/>
        <end position="520"/>
    </location>
</feature>
<name>A0A9P0HZC7_SPOLI</name>
<evidence type="ECO:0000313" key="9">
    <source>
        <dbReference type="EMBL" id="CAH1636570.1"/>
    </source>
</evidence>
<dbReference type="InterPro" id="IPR013604">
    <property type="entry name" value="7TM_chemorcpt"/>
</dbReference>
<evidence type="ECO:0000313" key="10">
    <source>
        <dbReference type="Proteomes" id="UP001153321"/>
    </source>
</evidence>
<reference evidence="9" key="1">
    <citation type="submission" date="2022-02" db="EMBL/GenBank/DDBJ databases">
        <authorList>
            <person name="King R."/>
        </authorList>
    </citation>
    <scope>NUCLEOTIDE SEQUENCE</scope>
</reference>
<dbReference type="GO" id="GO:0030424">
    <property type="term" value="C:axon"/>
    <property type="evidence" value="ECO:0007669"/>
    <property type="project" value="TreeGrafter"/>
</dbReference>
<dbReference type="GO" id="GO:0007165">
    <property type="term" value="P:signal transduction"/>
    <property type="evidence" value="ECO:0007669"/>
    <property type="project" value="UniProtKB-KW"/>
</dbReference>
<feature type="transmembrane region" description="Helical" evidence="8">
    <location>
        <begin position="619"/>
        <end position="641"/>
    </location>
</feature>
<dbReference type="PANTHER" id="PTHR21143">
    <property type="entry name" value="INVERTEBRATE GUSTATORY RECEPTOR"/>
    <property type="match status" value="1"/>
</dbReference>
<evidence type="ECO:0000256" key="8">
    <source>
        <dbReference type="SAM" id="Phobius"/>
    </source>
</evidence>
<dbReference type="Pfam" id="PF08395">
    <property type="entry name" value="7tm_7"/>
    <property type="match status" value="1"/>
</dbReference>
<protein>
    <recommendedName>
        <fullName evidence="11">Gustatory receptor</fullName>
    </recommendedName>
</protein>
<keyword evidence="4 8" id="KW-1133">Transmembrane helix</keyword>
<dbReference type="GO" id="GO:0008049">
    <property type="term" value="P:male courtship behavior"/>
    <property type="evidence" value="ECO:0007669"/>
    <property type="project" value="TreeGrafter"/>
</dbReference>
<evidence type="ECO:0008006" key="11">
    <source>
        <dbReference type="Google" id="ProtNLM"/>
    </source>
</evidence>
<dbReference type="GO" id="GO:0043025">
    <property type="term" value="C:neuronal cell body"/>
    <property type="evidence" value="ECO:0007669"/>
    <property type="project" value="TreeGrafter"/>
</dbReference>
<dbReference type="EMBL" id="LR824544">
    <property type="protein sequence ID" value="CAH1636570.1"/>
    <property type="molecule type" value="Genomic_DNA"/>
</dbReference>
<feature type="transmembrane region" description="Helical" evidence="8">
    <location>
        <begin position="398"/>
        <end position="417"/>
    </location>
</feature>
<feature type="transmembrane region" description="Helical" evidence="8">
    <location>
        <begin position="729"/>
        <end position="750"/>
    </location>
</feature>
<organism evidence="9 10">
    <name type="scientific">Spodoptera littoralis</name>
    <name type="common">Egyptian cotton leafworm</name>
    <dbReference type="NCBI Taxonomy" id="7109"/>
    <lineage>
        <taxon>Eukaryota</taxon>
        <taxon>Metazoa</taxon>
        <taxon>Ecdysozoa</taxon>
        <taxon>Arthropoda</taxon>
        <taxon>Hexapoda</taxon>
        <taxon>Insecta</taxon>
        <taxon>Pterygota</taxon>
        <taxon>Neoptera</taxon>
        <taxon>Endopterygota</taxon>
        <taxon>Lepidoptera</taxon>
        <taxon>Glossata</taxon>
        <taxon>Ditrysia</taxon>
        <taxon>Noctuoidea</taxon>
        <taxon>Noctuidae</taxon>
        <taxon>Amphipyrinae</taxon>
        <taxon>Spodoptera</taxon>
    </lineage>
</organism>
<feature type="transmembrane region" description="Helical" evidence="8">
    <location>
        <begin position="42"/>
        <end position="62"/>
    </location>
</feature>
<gene>
    <name evidence="9" type="ORF">SPLIT_LOCUS1932</name>
</gene>
<proteinExistence type="predicted"/>
<keyword evidence="3 8" id="KW-0812">Transmembrane</keyword>
<feature type="transmembrane region" description="Helical" evidence="8">
    <location>
        <begin position="273"/>
        <end position="290"/>
    </location>
</feature>
<evidence type="ECO:0000256" key="5">
    <source>
        <dbReference type="ARBA" id="ARBA00023136"/>
    </source>
</evidence>
<evidence type="ECO:0000256" key="1">
    <source>
        <dbReference type="ARBA" id="ARBA00004651"/>
    </source>
</evidence>
<evidence type="ECO:0000256" key="3">
    <source>
        <dbReference type="ARBA" id="ARBA00022692"/>
    </source>
</evidence>
<evidence type="ECO:0000256" key="2">
    <source>
        <dbReference type="ARBA" id="ARBA00022475"/>
    </source>
</evidence>
<feature type="transmembrane region" description="Helical" evidence="8">
    <location>
        <begin position="120"/>
        <end position="144"/>
    </location>
</feature>
<feature type="transmembrane region" description="Helical" evidence="8">
    <location>
        <begin position="648"/>
        <end position="671"/>
    </location>
</feature>
<feature type="transmembrane region" description="Helical" evidence="8">
    <location>
        <begin position="296"/>
        <end position="321"/>
    </location>
</feature>
<comment type="subcellular location">
    <subcellularLocation>
        <location evidence="1">Cell membrane</location>
        <topology evidence="1">Multi-pass membrane protein</topology>
    </subcellularLocation>
</comment>
<keyword evidence="7" id="KW-0807">Transducer</keyword>
<dbReference type="GO" id="GO:0005886">
    <property type="term" value="C:plasma membrane"/>
    <property type="evidence" value="ECO:0007669"/>
    <property type="project" value="UniProtKB-SubCell"/>
</dbReference>
<evidence type="ECO:0000256" key="7">
    <source>
        <dbReference type="ARBA" id="ARBA00023224"/>
    </source>
</evidence>
<evidence type="ECO:0000256" key="6">
    <source>
        <dbReference type="ARBA" id="ARBA00023170"/>
    </source>
</evidence>
<keyword evidence="6" id="KW-0675">Receptor</keyword>
<keyword evidence="10" id="KW-1185">Reference proteome</keyword>
<feature type="transmembrane region" description="Helical" evidence="8">
    <location>
        <begin position="94"/>
        <end position="114"/>
    </location>
</feature>
<dbReference type="GO" id="GO:0030425">
    <property type="term" value="C:dendrite"/>
    <property type="evidence" value="ECO:0007669"/>
    <property type="project" value="TreeGrafter"/>
</dbReference>
<dbReference type="GO" id="GO:0007635">
    <property type="term" value="P:chemosensory behavior"/>
    <property type="evidence" value="ECO:0007669"/>
    <property type="project" value="TreeGrafter"/>
</dbReference>
<keyword evidence="5 8" id="KW-0472">Membrane</keyword>
<dbReference type="PANTHER" id="PTHR21143:SF133">
    <property type="entry name" value="GUSTATORY AND PHEROMONE RECEPTOR 32A-RELATED"/>
    <property type="match status" value="1"/>
</dbReference>
<dbReference type="GO" id="GO:0050909">
    <property type="term" value="P:sensory perception of taste"/>
    <property type="evidence" value="ECO:0007669"/>
    <property type="project" value="InterPro"/>
</dbReference>
<feature type="transmembrane region" description="Helical" evidence="8">
    <location>
        <begin position="437"/>
        <end position="456"/>
    </location>
</feature>
<dbReference type="Proteomes" id="UP001153321">
    <property type="component" value="Chromosome 13"/>
</dbReference>
<sequence length="751" mass="86397">MKTYSVLTIISFLITILASIDFKTLMSGTAKSVVVMEEIPVFVVLVQYTTSTITASFLVNSANIGIFNKLAKIDAVLEAESISDYYKRSRMETYGFLFFLGLSHLINIIIELVTAEDITVHALIVLPLYFIQKLEIVAFCKYIAMVKRRLVLINDHLKVFVQEQEKKKKNKTIFSVSKSNPDPKDNVEINFIGRAVDDPEASNSLEQSEIMTTLDSIPSFVVLFQYAALIVTTNFFSSMNIRIITLLAEVDKTLQLEICTDFYKKMSSRISKFLIFITISHVVNGLMDLFTVADRAWAMTVFPLYFVQRFEVFIFCAYVIVVNGSSLKAKKIEATITMEAEKEDKKKSPGKKKKVTDESEKQIVESINVIIFIEYIHGIFRFSLVNEKLRTPDWKMKAFTVFIIAAFVVLFTTYFLLPTDITHYDSKNYVQTADKVRIIILFIQYAVCTFTASFLVNSNNIRIITTLANLDNLLQVGKSKNFYSKSRWETYKYMVLVVISQLATSILDFVAIGDVAWAIAATPLNFIQKLEIITFCKYVDFLRRRLLMINSYLKTFVDEQDQETATVFTIRSRNVETTEKFNFIGRASDNNTKIRDAAKMYDVIGQICTMVNEVFNFQILTILMSTFAFIIIIMWTSLYYYRSAISDLSLLMNVIVSSFFWICYVAIMSIACERLLLVRNETKILVNKVIMNYDLPKTMRVQAKAFMELVEAWTLRIYIYDMFSVDITLMLKFISVATTYLIVVIQIFNFF</sequence>
<evidence type="ECO:0000256" key="4">
    <source>
        <dbReference type="ARBA" id="ARBA00022989"/>
    </source>
</evidence>
<dbReference type="AlphaFoldDB" id="A0A9P0HZC7"/>